<protein>
    <submittedName>
        <fullName evidence="1">2164_t:CDS:1</fullName>
    </submittedName>
</protein>
<keyword evidence="2" id="KW-1185">Reference proteome</keyword>
<proteinExistence type="predicted"/>
<dbReference type="Proteomes" id="UP000789901">
    <property type="component" value="Unassembled WGS sequence"/>
</dbReference>
<sequence>KQPVEVEQIKKTAAIVEKLITMLKLVVEIIIYYAQENVDVCCEINVKI</sequence>
<reference evidence="1 2" key="1">
    <citation type="submission" date="2021-06" db="EMBL/GenBank/DDBJ databases">
        <authorList>
            <person name="Kallberg Y."/>
            <person name="Tangrot J."/>
            <person name="Rosling A."/>
        </authorList>
    </citation>
    <scope>NUCLEOTIDE SEQUENCE [LARGE SCALE GENOMIC DNA]</scope>
    <source>
        <strain evidence="1 2">120-4 pot B 10/14</strain>
    </source>
</reference>
<evidence type="ECO:0000313" key="2">
    <source>
        <dbReference type="Proteomes" id="UP000789901"/>
    </source>
</evidence>
<accession>A0ABN7X4F1</accession>
<comment type="caution">
    <text evidence="1">The sequence shown here is derived from an EMBL/GenBank/DDBJ whole genome shotgun (WGS) entry which is preliminary data.</text>
</comment>
<dbReference type="EMBL" id="CAJVQB010089636">
    <property type="protein sequence ID" value="CAG8847864.1"/>
    <property type="molecule type" value="Genomic_DNA"/>
</dbReference>
<feature type="non-terminal residue" evidence="1">
    <location>
        <position position="1"/>
    </location>
</feature>
<feature type="non-terminal residue" evidence="1">
    <location>
        <position position="48"/>
    </location>
</feature>
<evidence type="ECO:0000313" key="1">
    <source>
        <dbReference type="EMBL" id="CAG8847864.1"/>
    </source>
</evidence>
<gene>
    <name evidence="1" type="ORF">GMARGA_LOCUS38888</name>
</gene>
<name>A0ABN7X4F1_GIGMA</name>
<organism evidence="1 2">
    <name type="scientific">Gigaspora margarita</name>
    <dbReference type="NCBI Taxonomy" id="4874"/>
    <lineage>
        <taxon>Eukaryota</taxon>
        <taxon>Fungi</taxon>
        <taxon>Fungi incertae sedis</taxon>
        <taxon>Mucoromycota</taxon>
        <taxon>Glomeromycotina</taxon>
        <taxon>Glomeromycetes</taxon>
        <taxon>Diversisporales</taxon>
        <taxon>Gigasporaceae</taxon>
        <taxon>Gigaspora</taxon>
    </lineage>
</organism>